<keyword evidence="8" id="KW-0626">Porin</keyword>
<dbReference type="Proteomes" id="UP000292120">
    <property type="component" value="Unassembled WGS sequence"/>
</dbReference>
<proteinExistence type="predicted"/>
<dbReference type="Gene3D" id="2.40.160.10">
    <property type="entry name" value="Porin"/>
    <property type="match status" value="1"/>
</dbReference>
<dbReference type="GO" id="GO:0009279">
    <property type="term" value="C:cell outer membrane"/>
    <property type="evidence" value="ECO:0007669"/>
    <property type="project" value="UniProtKB-SubCell"/>
</dbReference>
<dbReference type="PANTHER" id="PTHR34501:SF9">
    <property type="entry name" value="MAJOR OUTER MEMBRANE PROTEIN P.IA"/>
    <property type="match status" value="1"/>
</dbReference>
<evidence type="ECO:0000256" key="5">
    <source>
        <dbReference type="ARBA" id="ARBA00022692"/>
    </source>
</evidence>
<dbReference type="SUPFAM" id="SSF56935">
    <property type="entry name" value="Porins"/>
    <property type="match status" value="1"/>
</dbReference>
<evidence type="ECO:0000256" key="1">
    <source>
        <dbReference type="ARBA" id="ARBA00004571"/>
    </source>
</evidence>
<dbReference type="PANTHER" id="PTHR34501">
    <property type="entry name" value="PROTEIN YDDL-RELATED"/>
    <property type="match status" value="1"/>
</dbReference>
<evidence type="ECO:0000256" key="2">
    <source>
        <dbReference type="ARBA" id="ARBA00011233"/>
    </source>
</evidence>
<dbReference type="CDD" id="cd00342">
    <property type="entry name" value="gram_neg_porins"/>
    <property type="match status" value="1"/>
</dbReference>
<keyword evidence="13" id="KW-1185">Reference proteome</keyword>
<evidence type="ECO:0000313" key="13">
    <source>
        <dbReference type="Proteomes" id="UP000292120"/>
    </source>
</evidence>
<evidence type="ECO:0000256" key="7">
    <source>
        <dbReference type="ARBA" id="ARBA00023065"/>
    </source>
</evidence>
<evidence type="ECO:0000313" key="12">
    <source>
        <dbReference type="EMBL" id="TBO34299.1"/>
    </source>
</evidence>
<keyword evidence="5" id="KW-0812">Transmembrane</keyword>
<dbReference type="Pfam" id="PF13609">
    <property type="entry name" value="Porin_4"/>
    <property type="match status" value="1"/>
</dbReference>
<evidence type="ECO:0000256" key="6">
    <source>
        <dbReference type="ARBA" id="ARBA00022729"/>
    </source>
</evidence>
<sequence length="391" mass="40335">MNPCVQVASAGFIGLDTRITEHTPVCSCRICKSSGENFMKKTLIALAALVSASAFAQSSVTLYGVVDASIENVKGAKSVTRVSSDNLASSRLGFRGVEDIGGGLKGKFTLETAVAVDTGANGGGATRFFDRAAWLGLETGYGELRLGRQDSSIGVIAGNSAILGTQAYDDLRIANMLASSTYRRVDNGITYILPKLVDGLSAQVQYSTAVGSSSAVGTETSGVDTGEAYGLNAQYVAGPLGLGLGYVSAKQNTNGTQEADAVLVYGSYDFGLAKVTAYFEQDDSDSNNTSAAYDKRALAGLKAAVPLSKDFTLTASVAQASNVNFVANADALIVALKGQYNLSKRTAVYGLLTAVDNDNGTTSNANIGVAQQMPGAGKSSHGIAFGVRHAF</sequence>
<dbReference type="GO" id="GO:0046930">
    <property type="term" value="C:pore complex"/>
    <property type="evidence" value="ECO:0007669"/>
    <property type="project" value="UniProtKB-KW"/>
</dbReference>
<name>A0A4Q9H270_9BURK</name>
<keyword evidence="9" id="KW-0472">Membrane</keyword>
<keyword evidence="4" id="KW-1134">Transmembrane beta strand</keyword>
<evidence type="ECO:0000256" key="10">
    <source>
        <dbReference type="ARBA" id="ARBA00023237"/>
    </source>
</evidence>
<evidence type="ECO:0000256" key="3">
    <source>
        <dbReference type="ARBA" id="ARBA00022448"/>
    </source>
</evidence>
<accession>A0A4Q9H270</accession>
<gene>
    <name evidence="12" type="ORF">EYS42_02430</name>
</gene>
<dbReference type="GO" id="GO:0015288">
    <property type="term" value="F:porin activity"/>
    <property type="evidence" value="ECO:0007669"/>
    <property type="project" value="UniProtKB-KW"/>
</dbReference>
<dbReference type="InterPro" id="IPR050298">
    <property type="entry name" value="Gram-neg_bact_OMP"/>
</dbReference>
<reference evidence="12 13" key="1">
    <citation type="submission" date="2019-02" db="EMBL/GenBank/DDBJ databases">
        <title>Aquabacterium sp. strain KMB7.</title>
        <authorList>
            <person name="Chen W.-M."/>
        </authorList>
    </citation>
    <scope>NUCLEOTIDE SEQUENCE [LARGE SCALE GENOMIC DNA]</scope>
    <source>
        <strain evidence="12 13">KMB7</strain>
    </source>
</reference>
<comment type="subunit">
    <text evidence="2">Homotrimer.</text>
</comment>
<keyword evidence="10" id="KW-0998">Cell outer membrane</keyword>
<comment type="subcellular location">
    <subcellularLocation>
        <location evidence="1">Cell outer membrane</location>
        <topology evidence="1">Multi-pass membrane protein</topology>
    </subcellularLocation>
</comment>
<comment type="caution">
    <text evidence="12">The sequence shown here is derived from an EMBL/GenBank/DDBJ whole genome shotgun (WGS) entry which is preliminary data.</text>
</comment>
<keyword evidence="6" id="KW-0732">Signal</keyword>
<dbReference type="AlphaFoldDB" id="A0A4Q9H270"/>
<keyword evidence="7" id="KW-0406">Ion transport</keyword>
<evidence type="ECO:0000256" key="9">
    <source>
        <dbReference type="ARBA" id="ARBA00023136"/>
    </source>
</evidence>
<evidence type="ECO:0000256" key="8">
    <source>
        <dbReference type="ARBA" id="ARBA00023114"/>
    </source>
</evidence>
<feature type="domain" description="Porin" evidence="11">
    <location>
        <begin position="44"/>
        <end position="359"/>
    </location>
</feature>
<dbReference type="GO" id="GO:0006811">
    <property type="term" value="P:monoatomic ion transport"/>
    <property type="evidence" value="ECO:0007669"/>
    <property type="project" value="UniProtKB-KW"/>
</dbReference>
<dbReference type="InterPro" id="IPR023614">
    <property type="entry name" value="Porin_dom_sf"/>
</dbReference>
<protein>
    <submittedName>
        <fullName evidence="12">Porin</fullName>
    </submittedName>
</protein>
<dbReference type="OrthoDB" id="6975458at2"/>
<dbReference type="InterPro" id="IPR033900">
    <property type="entry name" value="Gram_neg_porin_domain"/>
</dbReference>
<evidence type="ECO:0000256" key="4">
    <source>
        <dbReference type="ARBA" id="ARBA00022452"/>
    </source>
</evidence>
<organism evidence="12 13">
    <name type="scientific">Aquabacterium lacunae</name>
    <dbReference type="NCBI Taxonomy" id="2528630"/>
    <lineage>
        <taxon>Bacteria</taxon>
        <taxon>Pseudomonadati</taxon>
        <taxon>Pseudomonadota</taxon>
        <taxon>Betaproteobacteria</taxon>
        <taxon>Burkholderiales</taxon>
        <taxon>Aquabacterium</taxon>
    </lineage>
</organism>
<evidence type="ECO:0000259" key="11">
    <source>
        <dbReference type="Pfam" id="PF13609"/>
    </source>
</evidence>
<keyword evidence="3" id="KW-0813">Transport</keyword>
<dbReference type="EMBL" id="SIXI01000001">
    <property type="protein sequence ID" value="TBO34299.1"/>
    <property type="molecule type" value="Genomic_DNA"/>
</dbReference>